<dbReference type="CDD" id="cd00060">
    <property type="entry name" value="FHA"/>
    <property type="match status" value="1"/>
</dbReference>
<dbReference type="InterPro" id="IPR008984">
    <property type="entry name" value="SMAD_FHA_dom_sf"/>
</dbReference>
<dbReference type="PROSITE" id="PS50006">
    <property type="entry name" value="FHA_DOMAIN"/>
    <property type="match status" value="1"/>
</dbReference>
<organism evidence="2 3">
    <name type="scientific">Limnobacter thiooxidans</name>
    <dbReference type="NCBI Taxonomy" id="131080"/>
    <lineage>
        <taxon>Bacteria</taxon>
        <taxon>Pseudomonadati</taxon>
        <taxon>Pseudomonadota</taxon>
        <taxon>Betaproteobacteria</taxon>
        <taxon>Burkholderiales</taxon>
        <taxon>Burkholderiaceae</taxon>
        <taxon>Limnobacter</taxon>
    </lineage>
</organism>
<feature type="domain" description="FHA" evidence="1">
    <location>
        <begin position="37"/>
        <end position="87"/>
    </location>
</feature>
<dbReference type="Pfam" id="PF00498">
    <property type="entry name" value="FHA"/>
    <property type="match status" value="1"/>
</dbReference>
<dbReference type="EMBL" id="AP028947">
    <property type="protein sequence ID" value="BET27440.1"/>
    <property type="molecule type" value="Genomic_DNA"/>
</dbReference>
<evidence type="ECO:0000313" key="3">
    <source>
        <dbReference type="Proteomes" id="UP001329151"/>
    </source>
</evidence>
<keyword evidence="3" id="KW-1185">Reference proteome</keyword>
<name>A0AA86J966_9BURK</name>
<evidence type="ECO:0000313" key="2">
    <source>
        <dbReference type="EMBL" id="BET27440.1"/>
    </source>
</evidence>
<reference evidence="2 3" key="1">
    <citation type="submission" date="2023-10" db="EMBL/GenBank/DDBJ databases">
        <title>Complete Genome Sequence of Limnobacter thiooxidans CS-K2T, Isolated from freshwater lake sediments in Bavaria, Germany.</title>
        <authorList>
            <person name="Naruki M."/>
            <person name="Watanabe A."/>
            <person name="Warashina T."/>
            <person name="Morita T."/>
            <person name="Arakawa K."/>
        </authorList>
    </citation>
    <scope>NUCLEOTIDE SEQUENCE [LARGE SCALE GENOMIC DNA]</scope>
    <source>
        <strain evidence="2 3">CS-K2</strain>
    </source>
</reference>
<dbReference type="SMART" id="SM00240">
    <property type="entry name" value="FHA"/>
    <property type="match status" value="1"/>
</dbReference>
<dbReference type="SUPFAM" id="SSF49879">
    <property type="entry name" value="SMAD/FHA domain"/>
    <property type="match status" value="1"/>
</dbReference>
<accession>A0AA86J966</accession>
<protein>
    <recommendedName>
        <fullName evidence="1">FHA domain-containing protein</fullName>
    </recommendedName>
</protein>
<dbReference type="AlphaFoldDB" id="A0AA86J966"/>
<dbReference type="KEGG" id="lto:RGQ30_29410"/>
<evidence type="ECO:0000259" key="1">
    <source>
        <dbReference type="PROSITE" id="PS50006"/>
    </source>
</evidence>
<proteinExistence type="predicted"/>
<dbReference type="InterPro" id="IPR000253">
    <property type="entry name" value="FHA_dom"/>
</dbReference>
<gene>
    <name evidence="2" type="ORF">RGQ30_29410</name>
</gene>
<sequence length="344" mass="37322">MNTLMNSSFVLVLDTVNGAVPNSRGVSTQWIVPIQGGTVGRSPDCSWVIADPNRVMSRQHAKVDCDAQGCHWTDLGTNSTLLNGKPLSQGQRILLNVGDVLKIGDCVITLAKVQDDWSSLPEFAQPEPVDPLASLWPVAPPALSIDDLLSGLESPLGRDQADDPCNASVLAQRMYVGSQAGLDIPQQAVVSAQLIPDAHELERVKTLLKISVQGYMQLLQARRAFQEETGGTLTTISSKANNPLKFSATAEDALNRLLDQSSPSYLSGEQALVQACQDILAHMQISVEHSRFVMTQVKSTLSPQSLQDELAQSGAFKLGLGASRKARLWDLYCERYDKLGDTWN</sequence>
<dbReference type="Pfam" id="PF20232">
    <property type="entry name" value="T6SS_FHA_C"/>
    <property type="match status" value="1"/>
</dbReference>
<dbReference type="Gene3D" id="2.60.200.20">
    <property type="match status" value="1"/>
</dbReference>
<dbReference type="InterPro" id="IPR046883">
    <property type="entry name" value="T6SS_FHA_C"/>
</dbReference>
<dbReference type="Proteomes" id="UP001329151">
    <property type="component" value="Chromosome"/>
</dbReference>